<dbReference type="Gene3D" id="1.10.3720.10">
    <property type="entry name" value="MetI-like"/>
    <property type="match status" value="1"/>
</dbReference>
<evidence type="ECO:0000256" key="1">
    <source>
        <dbReference type="ARBA" id="ARBA00004651"/>
    </source>
</evidence>
<organism evidence="9 10">
    <name type="scientific">Thermococcus gorgonarius</name>
    <dbReference type="NCBI Taxonomy" id="71997"/>
    <lineage>
        <taxon>Archaea</taxon>
        <taxon>Methanobacteriati</taxon>
        <taxon>Methanobacteriota</taxon>
        <taxon>Thermococci</taxon>
        <taxon>Thermococcales</taxon>
        <taxon>Thermococcaceae</taxon>
        <taxon>Thermococcus</taxon>
    </lineage>
</organism>
<dbReference type="SUPFAM" id="SSF161098">
    <property type="entry name" value="MetI-like"/>
    <property type="match status" value="1"/>
</dbReference>
<evidence type="ECO:0000313" key="10">
    <source>
        <dbReference type="Proteomes" id="UP000250134"/>
    </source>
</evidence>
<protein>
    <submittedName>
        <fullName evidence="9">Peptide ABC transporter permease</fullName>
    </submittedName>
</protein>
<feature type="transmembrane region" description="Helical" evidence="7">
    <location>
        <begin position="224"/>
        <end position="245"/>
    </location>
</feature>
<evidence type="ECO:0000259" key="8">
    <source>
        <dbReference type="PROSITE" id="PS50928"/>
    </source>
</evidence>
<dbReference type="AlphaFoldDB" id="A0A2Z2MAK9"/>
<dbReference type="PANTHER" id="PTHR30465:SF0">
    <property type="entry name" value="OLIGOPEPTIDE TRANSPORT SYSTEM PERMEASE PROTEIN APPB"/>
    <property type="match status" value="1"/>
</dbReference>
<dbReference type="EMBL" id="CP014855">
    <property type="protein sequence ID" value="ASJ01592.1"/>
    <property type="molecule type" value="Genomic_DNA"/>
</dbReference>
<keyword evidence="4 7" id="KW-0812">Transmembrane</keyword>
<dbReference type="Proteomes" id="UP000250134">
    <property type="component" value="Chromosome"/>
</dbReference>
<dbReference type="InterPro" id="IPR000515">
    <property type="entry name" value="MetI-like"/>
</dbReference>
<dbReference type="PROSITE" id="PS50928">
    <property type="entry name" value="ABC_TM1"/>
    <property type="match status" value="1"/>
</dbReference>
<reference evidence="9 10" key="1">
    <citation type="submission" date="2016-03" db="EMBL/GenBank/DDBJ databases">
        <title>Complete genome sequence of Thermococcus gorgonarius.</title>
        <authorList>
            <person name="Oger P.M."/>
        </authorList>
    </citation>
    <scope>NUCLEOTIDE SEQUENCE [LARGE SCALE GENOMIC DNA]</scope>
    <source>
        <strain evidence="9 10">W-12</strain>
    </source>
</reference>
<name>A0A2Z2MAK9_THEGO</name>
<dbReference type="PANTHER" id="PTHR30465">
    <property type="entry name" value="INNER MEMBRANE ABC TRANSPORTER"/>
    <property type="match status" value="1"/>
</dbReference>
<dbReference type="Pfam" id="PF00528">
    <property type="entry name" value="BPD_transp_1"/>
    <property type="match status" value="1"/>
</dbReference>
<keyword evidence="2 7" id="KW-0813">Transport</keyword>
<feature type="transmembrane region" description="Helical" evidence="7">
    <location>
        <begin position="7"/>
        <end position="28"/>
    </location>
</feature>
<accession>A0A2Z2MAK9</accession>
<evidence type="ECO:0000256" key="7">
    <source>
        <dbReference type="RuleBase" id="RU363032"/>
    </source>
</evidence>
<keyword evidence="3" id="KW-1003">Cell membrane</keyword>
<evidence type="ECO:0000313" key="9">
    <source>
        <dbReference type="EMBL" id="ASJ01592.1"/>
    </source>
</evidence>
<evidence type="ECO:0000256" key="5">
    <source>
        <dbReference type="ARBA" id="ARBA00022989"/>
    </source>
</evidence>
<dbReference type="CDD" id="cd06261">
    <property type="entry name" value="TM_PBP2"/>
    <property type="match status" value="1"/>
</dbReference>
<feature type="transmembrane region" description="Helical" evidence="7">
    <location>
        <begin position="168"/>
        <end position="192"/>
    </location>
</feature>
<feature type="transmembrane region" description="Helical" evidence="7">
    <location>
        <begin position="284"/>
        <end position="304"/>
    </location>
</feature>
<dbReference type="InterPro" id="IPR035906">
    <property type="entry name" value="MetI-like_sf"/>
</dbReference>
<evidence type="ECO:0000256" key="4">
    <source>
        <dbReference type="ARBA" id="ARBA00022692"/>
    </source>
</evidence>
<comment type="subcellular location">
    <subcellularLocation>
        <location evidence="1 7">Cell membrane</location>
        <topology evidence="1 7">Multi-pass membrane protein</topology>
    </subcellularLocation>
</comment>
<evidence type="ECO:0000256" key="3">
    <source>
        <dbReference type="ARBA" id="ARBA00022475"/>
    </source>
</evidence>
<gene>
    <name evidence="9" type="ORF">A3K92_08915</name>
</gene>
<keyword evidence="6 7" id="KW-0472">Membrane</keyword>
<keyword evidence="10" id="KW-1185">Reference proteome</keyword>
<evidence type="ECO:0000256" key="6">
    <source>
        <dbReference type="ARBA" id="ARBA00023136"/>
    </source>
</evidence>
<dbReference type="KEGG" id="tgg:A3K92_08915"/>
<feature type="domain" description="ABC transmembrane type-1" evidence="8">
    <location>
        <begin position="83"/>
        <end position="313"/>
    </location>
</feature>
<feature type="transmembrane region" description="Helical" evidence="7">
    <location>
        <begin position="118"/>
        <end position="143"/>
    </location>
</feature>
<proteinExistence type="inferred from homology"/>
<keyword evidence="5 7" id="KW-1133">Transmembrane helix</keyword>
<sequence>MRIVRDVLLNLILITLALILTASIIALVEENVNRATTEGEGLNLGKMTGESRAEMIKQSVKSYFRKTWDDFTGSERGKTLRAIGLTFAVLTMTMALIFLLGLYWGLRAGYRGGWSNRVLSALAPVFSGIPAWFWALLFLWTLWWKWDIGAVSYANRLLEAKRGGEPEILAQLSALLIPVLALTLSNIVVYAFSVRNLVKREASQEYFFIDVLKGLPDRRVMRKLLRTVLPSFLTFTSYNFLNLMINGMAVEKLFEVPGIGKMLADSATVIYVPNEFGELKIPEFIFDGASVFFVTFVMAVFYFLNSTILEALYLHLDPRREINE</sequence>
<feature type="transmembrane region" description="Helical" evidence="7">
    <location>
        <begin position="82"/>
        <end position="106"/>
    </location>
</feature>
<evidence type="ECO:0000256" key="2">
    <source>
        <dbReference type="ARBA" id="ARBA00022448"/>
    </source>
</evidence>
<dbReference type="GO" id="GO:0055085">
    <property type="term" value="P:transmembrane transport"/>
    <property type="evidence" value="ECO:0007669"/>
    <property type="project" value="InterPro"/>
</dbReference>
<dbReference type="GO" id="GO:0005886">
    <property type="term" value="C:plasma membrane"/>
    <property type="evidence" value="ECO:0007669"/>
    <property type="project" value="UniProtKB-SubCell"/>
</dbReference>
<dbReference type="OrthoDB" id="44105at2157"/>
<comment type="similarity">
    <text evidence="7">Belongs to the binding-protein-dependent transport system permease family.</text>
</comment>